<sequence length="177" mass="20132">MKKNAILLILVAWAALPLWSQSSGIMPRKSASVRIPTQRVAEPPAEDEARPVARESVEVTDTVPHSLPFSSTAVDMLAFDKRMSDTRESFLLRNNTPYRLSRVVLKLIYRDPDGQMIDYRTCPVECDLLPGSTRKCEIESFDRSRNYYHVDSPPARTSGRPFTVSYQLLRYDVVVEP</sequence>
<name>A0A921SV75_9BACT</name>
<evidence type="ECO:0000313" key="2">
    <source>
        <dbReference type="Proteomes" id="UP000757103"/>
    </source>
</evidence>
<comment type="caution">
    <text evidence="1">The sequence shown here is derived from an EMBL/GenBank/DDBJ whole genome shotgun (WGS) entry which is preliminary data.</text>
</comment>
<dbReference type="Proteomes" id="UP000757103">
    <property type="component" value="Unassembled WGS sequence"/>
</dbReference>
<reference evidence="1" key="2">
    <citation type="submission" date="2021-09" db="EMBL/GenBank/DDBJ databases">
        <authorList>
            <person name="Gilroy R."/>
        </authorList>
    </citation>
    <scope>NUCLEOTIDE SEQUENCE</scope>
    <source>
        <strain evidence="1">CHK121-7720</strain>
    </source>
</reference>
<proteinExistence type="predicted"/>
<dbReference type="EMBL" id="DYUD01000021">
    <property type="protein sequence ID" value="HJG89109.1"/>
    <property type="molecule type" value="Genomic_DNA"/>
</dbReference>
<protein>
    <submittedName>
        <fullName evidence="1">Uncharacterized protein</fullName>
    </submittedName>
</protein>
<reference evidence="1" key="1">
    <citation type="journal article" date="2021" name="PeerJ">
        <title>Extensive microbial diversity within the chicken gut microbiome revealed by metagenomics and culture.</title>
        <authorList>
            <person name="Gilroy R."/>
            <person name="Ravi A."/>
            <person name="Getino M."/>
            <person name="Pursley I."/>
            <person name="Horton D.L."/>
            <person name="Alikhan N.F."/>
            <person name="Baker D."/>
            <person name="Gharbi K."/>
            <person name="Hall N."/>
            <person name="Watson M."/>
            <person name="Adriaenssens E.M."/>
            <person name="Foster-Nyarko E."/>
            <person name="Jarju S."/>
            <person name="Secka A."/>
            <person name="Antonio M."/>
            <person name="Oren A."/>
            <person name="Chaudhuri R.R."/>
            <person name="La Ragione R."/>
            <person name="Hildebrand F."/>
            <person name="Pallen M.J."/>
        </authorList>
    </citation>
    <scope>NUCLEOTIDE SEQUENCE</scope>
    <source>
        <strain evidence="1">CHK121-7720</strain>
    </source>
</reference>
<evidence type="ECO:0000313" key="1">
    <source>
        <dbReference type="EMBL" id="HJG89109.1"/>
    </source>
</evidence>
<organism evidence="1 2">
    <name type="scientific">Barnesiella viscericola</name>
    <dbReference type="NCBI Taxonomy" id="397865"/>
    <lineage>
        <taxon>Bacteria</taxon>
        <taxon>Pseudomonadati</taxon>
        <taxon>Bacteroidota</taxon>
        <taxon>Bacteroidia</taxon>
        <taxon>Bacteroidales</taxon>
        <taxon>Barnesiellaceae</taxon>
        <taxon>Barnesiella</taxon>
    </lineage>
</organism>
<accession>A0A921SV75</accession>
<dbReference type="AlphaFoldDB" id="A0A921SV75"/>
<dbReference type="RefSeq" id="WP_025277897.1">
    <property type="nucleotide sequence ID" value="NZ_CAKMIC010000020.1"/>
</dbReference>
<dbReference type="GeneID" id="90528535"/>
<gene>
    <name evidence="1" type="ORF">K8U91_06525</name>
</gene>